<feature type="transmembrane region" description="Helical" evidence="7">
    <location>
        <begin position="40"/>
        <end position="59"/>
    </location>
</feature>
<evidence type="ECO:0000256" key="6">
    <source>
        <dbReference type="SAM" id="MobiDB-lite"/>
    </source>
</evidence>
<proteinExistence type="inferred from homology"/>
<dbReference type="EMBL" id="JAUEPT010000029">
    <property type="protein sequence ID" value="KAK0441670.1"/>
    <property type="molecule type" value="Genomic_DNA"/>
</dbReference>
<evidence type="ECO:0000256" key="3">
    <source>
        <dbReference type="ARBA" id="ARBA00022989"/>
    </source>
</evidence>
<dbReference type="Pfam" id="PF20684">
    <property type="entry name" value="Fung_rhodopsin"/>
    <property type="match status" value="1"/>
</dbReference>
<feature type="region of interest" description="Disordered" evidence="6">
    <location>
        <begin position="448"/>
        <end position="488"/>
    </location>
</feature>
<protein>
    <recommendedName>
        <fullName evidence="8">Rhodopsin domain-containing protein</fullName>
    </recommendedName>
</protein>
<sequence>MVTVWTLRITATVVHGLAQIFTFFRLAYRSRKGRLWLDDACASIAMVCSLVWLVCYWIYTDVPGVGPFGQSELFRIRSYWVDSAMFLVVVWLSRMSLMFSFIRSSPPGIFSRRLPFFGSVLFLLMWASLLAQRIYLCHRDESWQDQSQPKCDNQTIKITVLAFELFSNLIILATPAVTLIAGTVYHAQHRVLLILLFCALIITAASVVHAVYWIHEYGVLLEDLTAIIESGASLIFINLAVGVMFFHQRMDRNVEYPDDLEYPGGSSTFRKKRGSISLKQRIGSPHRLNAIRLSLQTAGHESFATSIPHIYLDDNTTLAGSTTDVSKIRGAEKTIDSGVELEPYTPAIYAEETSKLFRHKSYQSSLSRYSDDSPTTTDFRHSADSRLSTCPMLRSPDAMFSPAKSDHQISPPPTAAPPNKSVRFLSPIPPRSPAPSVYSSIYNRSLIDEDPFHRREPAPPLPRIEGNVTVLPPGRRKPLTAAEKPIPF</sequence>
<name>A0AA39JF83_9AGAR</name>
<dbReference type="InterPro" id="IPR052337">
    <property type="entry name" value="SAT4-like"/>
</dbReference>
<comment type="subcellular location">
    <subcellularLocation>
        <location evidence="1">Membrane</location>
        <topology evidence="1">Multi-pass membrane protein</topology>
    </subcellularLocation>
</comment>
<feature type="transmembrane region" description="Helical" evidence="7">
    <location>
        <begin position="192"/>
        <end position="214"/>
    </location>
</feature>
<feature type="transmembrane region" description="Helical" evidence="7">
    <location>
        <begin position="114"/>
        <end position="135"/>
    </location>
</feature>
<keyword evidence="3 7" id="KW-1133">Transmembrane helix</keyword>
<evidence type="ECO:0000259" key="8">
    <source>
        <dbReference type="Pfam" id="PF20684"/>
    </source>
</evidence>
<dbReference type="InterPro" id="IPR049326">
    <property type="entry name" value="Rhodopsin_dom_fungi"/>
</dbReference>
<comment type="similarity">
    <text evidence="5">Belongs to the SAT4 family.</text>
</comment>
<feature type="transmembrane region" description="Helical" evidence="7">
    <location>
        <begin position="226"/>
        <end position="246"/>
    </location>
</feature>
<feature type="region of interest" description="Disordered" evidence="6">
    <location>
        <begin position="366"/>
        <end position="419"/>
    </location>
</feature>
<feature type="transmembrane region" description="Helical" evidence="7">
    <location>
        <begin position="79"/>
        <end position="102"/>
    </location>
</feature>
<feature type="transmembrane region" description="Helical" evidence="7">
    <location>
        <begin position="165"/>
        <end position="185"/>
    </location>
</feature>
<keyword evidence="4 7" id="KW-0472">Membrane</keyword>
<dbReference type="PANTHER" id="PTHR33048:SF19">
    <property type="entry name" value="MEMBRANE PROTEIN PTH11-LIKE, PUTATIVE (AFU_ORTHOLOGUE AFUA_1G14080)-RELATED"/>
    <property type="match status" value="1"/>
</dbReference>
<evidence type="ECO:0000313" key="10">
    <source>
        <dbReference type="Proteomes" id="UP001175226"/>
    </source>
</evidence>
<organism evidence="9 10">
    <name type="scientific">Armillaria borealis</name>
    <dbReference type="NCBI Taxonomy" id="47425"/>
    <lineage>
        <taxon>Eukaryota</taxon>
        <taxon>Fungi</taxon>
        <taxon>Dikarya</taxon>
        <taxon>Basidiomycota</taxon>
        <taxon>Agaricomycotina</taxon>
        <taxon>Agaricomycetes</taxon>
        <taxon>Agaricomycetidae</taxon>
        <taxon>Agaricales</taxon>
        <taxon>Marasmiineae</taxon>
        <taxon>Physalacriaceae</taxon>
        <taxon>Armillaria</taxon>
    </lineage>
</organism>
<dbReference type="AlphaFoldDB" id="A0AA39JF83"/>
<dbReference type="Proteomes" id="UP001175226">
    <property type="component" value="Unassembled WGS sequence"/>
</dbReference>
<evidence type="ECO:0000256" key="7">
    <source>
        <dbReference type="SAM" id="Phobius"/>
    </source>
</evidence>
<keyword evidence="10" id="KW-1185">Reference proteome</keyword>
<evidence type="ECO:0000256" key="1">
    <source>
        <dbReference type="ARBA" id="ARBA00004141"/>
    </source>
</evidence>
<feature type="compositionally biased region" description="Basic and acidic residues" evidence="6">
    <location>
        <begin position="448"/>
        <end position="457"/>
    </location>
</feature>
<feature type="compositionally biased region" description="Polar residues" evidence="6">
    <location>
        <begin position="366"/>
        <end position="377"/>
    </location>
</feature>
<accession>A0AA39JF83</accession>
<dbReference type="GO" id="GO:0016020">
    <property type="term" value="C:membrane"/>
    <property type="evidence" value="ECO:0007669"/>
    <property type="project" value="UniProtKB-SubCell"/>
</dbReference>
<evidence type="ECO:0000256" key="4">
    <source>
        <dbReference type="ARBA" id="ARBA00023136"/>
    </source>
</evidence>
<reference evidence="9" key="1">
    <citation type="submission" date="2023-06" db="EMBL/GenBank/DDBJ databases">
        <authorList>
            <consortium name="Lawrence Berkeley National Laboratory"/>
            <person name="Ahrendt S."/>
            <person name="Sahu N."/>
            <person name="Indic B."/>
            <person name="Wong-Bajracharya J."/>
            <person name="Merenyi Z."/>
            <person name="Ke H.-M."/>
            <person name="Monk M."/>
            <person name="Kocsube S."/>
            <person name="Drula E."/>
            <person name="Lipzen A."/>
            <person name="Balint B."/>
            <person name="Henrissat B."/>
            <person name="Andreopoulos B."/>
            <person name="Martin F.M."/>
            <person name="Harder C.B."/>
            <person name="Rigling D."/>
            <person name="Ford K.L."/>
            <person name="Foster G.D."/>
            <person name="Pangilinan J."/>
            <person name="Papanicolaou A."/>
            <person name="Barry K."/>
            <person name="LaButti K."/>
            <person name="Viragh M."/>
            <person name="Koriabine M."/>
            <person name="Yan M."/>
            <person name="Riley R."/>
            <person name="Champramary S."/>
            <person name="Plett K.L."/>
            <person name="Tsai I.J."/>
            <person name="Slot J."/>
            <person name="Sipos G."/>
            <person name="Plett J."/>
            <person name="Nagy L.G."/>
            <person name="Grigoriev I.V."/>
        </authorList>
    </citation>
    <scope>NUCLEOTIDE SEQUENCE</scope>
    <source>
        <strain evidence="9">FPL87.14</strain>
    </source>
</reference>
<gene>
    <name evidence="9" type="ORF">EV421DRAFT_1904695</name>
</gene>
<feature type="domain" description="Rhodopsin" evidence="8">
    <location>
        <begin position="25"/>
        <end position="237"/>
    </location>
</feature>
<comment type="caution">
    <text evidence="9">The sequence shown here is derived from an EMBL/GenBank/DDBJ whole genome shotgun (WGS) entry which is preliminary data.</text>
</comment>
<evidence type="ECO:0000256" key="2">
    <source>
        <dbReference type="ARBA" id="ARBA00022692"/>
    </source>
</evidence>
<evidence type="ECO:0000256" key="5">
    <source>
        <dbReference type="ARBA" id="ARBA00038359"/>
    </source>
</evidence>
<dbReference type="PANTHER" id="PTHR33048">
    <property type="entry name" value="PTH11-LIKE INTEGRAL MEMBRANE PROTEIN (AFU_ORTHOLOGUE AFUA_5G11245)"/>
    <property type="match status" value="1"/>
</dbReference>
<keyword evidence="2 7" id="KW-0812">Transmembrane</keyword>
<feature type="transmembrane region" description="Helical" evidence="7">
    <location>
        <begin position="6"/>
        <end position="28"/>
    </location>
</feature>
<evidence type="ECO:0000313" key="9">
    <source>
        <dbReference type="EMBL" id="KAK0441670.1"/>
    </source>
</evidence>